<evidence type="ECO:0000313" key="1">
    <source>
        <dbReference type="EMBL" id="QEC47913.1"/>
    </source>
</evidence>
<name>A0A5B8U4C9_9ACTN</name>
<dbReference type="KEGG" id="bsol:FSW04_10255"/>
<dbReference type="OrthoDB" id="5379188at2"/>
<dbReference type="Proteomes" id="UP000321805">
    <property type="component" value="Chromosome"/>
</dbReference>
<gene>
    <name evidence="1" type="ORF">FSW04_10255</name>
</gene>
<proteinExistence type="predicted"/>
<organism evidence="1 2">
    <name type="scientific">Baekduia soli</name>
    <dbReference type="NCBI Taxonomy" id="496014"/>
    <lineage>
        <taxon>Bacteria</taxon>
        <taxon>Bacillati</taxon>
        <taxon>Actinomycetota</taxon>
        <taxon>Thermoleophilia</taxon>
        <taxon>Solirubrobacterales</taxon>
        <taxon>Baekduiaceae</taxon>
        <taxon>Baekduia</taxon>
    </lineage>
</organism>
<evidence type="ECO:0000313" key="2">
    <source>
        <dbReference type="Proteomes" id="UP000321805"/>
    </source>
</evidence>
<dbReference type="EMBL" id="CP042430">
    <property type="protein sequence ID" value="QEC47913.1"/>
    <property type="molecule type" value="Genomic_DNA"/>
</dbReference>
<dbReference type="AlphaFoldDB" id="A0A5B8U4C9"/>
<protein>
    <submittedName>
        <fullName evidence="1">Uncharacterized protein</fullName>
    </submittedName>
</protein>
<sequence>MEDIALVARLPLSQLAGRRGPLSFGYGIERTRELKIAQGEGHTSTYIAGNETLSRVKIWEWPDQSQVWFAHRVDHASVATDRTHMPTFGKDWNARTTMFWSGNRGQVRSMTMSGRDLWLAWATGRDVCVKRVRGDLCADARQTFPQPTIEIAKIDTTYWRLRDEQFLWSGTHGYAFPALATNRDGDVGIGAVMNSSAGSPVPVVGYLTPQLALAGPLHSAWLRAGDYSSLRPGSTDSSFVCAAFTERPDPRVPPNPANTRGWHYIEYGRGSAPRAARRG</sequence>
<reference evidence="1 2" key="1">
    <citation type="journal article" date="2018" name="J. Microbiol.">
        <title>Baekduia soli gen. nov., sp. nov., a novel bacterium isolated from the soil of Baekdu Mountain and proposal of a novel family name, Baekduiaceae fam. nov.</title>
        <authorList>
            <person name="An D.S."/>
            <person name="Siddiqi M.Z."/>
            <person name="Kim K.H."/>
            <person name="Yu H.S."/>
            <person name="Im W.T."/>
        </authorList>
    </citation>
    <scope>NUCLEOTIDE SEQUENCE [LARGE SCALE GENOMIC DNA]</scope>
    <source>
        <strain evidence="1 2">BR7-21</strain>
    </source>
</reference>
<accession>A0A5B8U4C9</accession>
<keyword evidence="2" id="KW-1185">Reference proteome</keyword>
<dbReference type="RefSeq" id="WP_146918903.1">
    <property type="nucleotide sequence ID" value="NZ_CP042430.1"/>
</dbReference>